<dbReference type="Pfam" id="PF00062">
    <property type="entry name" value="Lys"/>
    <property type="match status" value="1"/>
</dbReference>
<dbReference type="EC" id="3.2.1.17" evidence="2"/>
<evidence type="ECO:0000256" key="2">
    <source>
        <dbReference type="ARBA" id="ARBA00012732"/>
    </source>
</evidence>
<dbReference type="InterPro" id="IPR023346">
    <property type="entry name" value="Lysozyme-like_dom_sf"/>
</dbReference>
<dbReference type="Ensembl" id="ENSPNAT00000086050.1">
    <property type="protein sequence ID" value="ENSPNAP00000050808.1"/>
    <property type="gene ID" value="ENSPNAG00000033978.1"/>
</dbReference>
<reference evidence="7" key="3">
    <citation type="submission" date="2025-09" db="UniProtKB">
        <authorList>
            <consortium name="Ensembl"/>
        </authorList>
    </citation>
    <scope>IDENTIFICATION</scope>
</reference>
<comment type="catalytic activity">
    <reaction evidence="1">
        <text>Hydrolysis of (1-&gt;4)-beta-linkages between N-acetylmuramic acid and N-acetyl-D-glucosamine residues in a peptidoglycan and between N-acetyl-D-glucosamine residues in chitodextrins.</text>
        <dbReference type="EC" id="3.2.1.17"/>
    </reaction>
</comment>
<dbReference type="PANTHER" id="PTHR11407">
    <property type="entry name" value="LYSOZYME C"/>
    <property type="match status" value="1"/>
</dbReference>
<keyword evidence="8" id="KW-1185">Reference proteome</keyword>
<dbReference type="GO" id="GO:0050829">
    <property type="term" value="P:defense response to Gram-negative bacterium"/>
    <property type="evidence" value="ECO:0007669"/>
    <property type="project" value="TreeGrafter"/>
</dbReference>
<evidence type="ECO:0000256" key="5">
    <source>
        <dbReference type="ARBA" id="ARBA00022801"/>
    </source>
</evidence>
<evidence type="ECO:0000313" key="7">
    <source>
        <dbReference type="Ensembl" id="ENSPNAP00000050808.1"/>
    </source>
</evidence>
<dbReference type="SUPFAM" id="SSF53955">
    <property type="entry name" value="Lysozyme-like"/>
    <property type="match status" value="1"/>
</dbReference>
<proteinExistence type="predicted"/>
<dbReference type="GO" id="GO:0050830">
    <property type="term" value="P:defense response to Gram-positive bacterium"/>
    <property type="evidence" value="ECO:0007669"/>
    <property type="project" value="TreeGrafter"/>
</dbReference>
<name>A0AAR2JFJ0_PYGNA</name>
<protein>
    <recommendedName>
        <fullName evidence="2">lysozyme</fullName>
        <ecNumber evidence="2">3.2.1.17</ecNumber>
    </recommendedName>
</protein>
<evidence type="ECO:0000313" key="8">
    <source>
        <dbReference type="Proteomes" id="UP001501920"/>
    </source>
</evidence>
<dbReference type="GO" id="GO:0003796">
    <property type="term" value="F:lysozyme activity"/>
    <property type="evidence" value="ECO:0007669"/>
    <property type="project" value="UniProtKB-EC"/>
</dbReference>
<keyword evidence="3" id="KW-0929">Antimicrobial</keyword>
<dbReference type="SMART" id="SM00263">
    <property type="entry name" value="LYZ1"/>
    <property type="match status" value="1"/>
</dbReference>
<dbReference type="Gene3D" id="1.10.530.10">
    <property type="match status" value="1"/>
</dbReference>
<keyword evidence="5" id="KW-0378">Hydrolase</keyword>
<dbReference type="PROSITE" id="PS51348">
    <property type="entry name" value="GLYCOSYL_HYDROL_F22_2"/>
    <property type="match status" value="1"/>
</dbReference>
<reference evidence="7" key="2">
    <citation type="submission" date="2025-08" db="UniProtKB">
        <authorList>
            <consortium name="Ensembl"/>
        </authorList>
    </citation>
    <scope>IDENTIFICATION</scope>
</reference>
<keyword evidence="4" id="KW-0081">Bacteriolytic enzyme</keyword>
<dbReference type="Proteomes" id="UP001501920">
    <property type="component" value="Chromosome 18"/>
</dbReference>
<dbReference type="GeneTree" id="ENSGT00940000153832"/>
<sequence length="108" mass="12251">MFRLNLSLSSYLHCFFCIRSTVYYIYKNAHCTPSSVRVCLANAESSFNTRITNKNSDGSTDYGIFQINNRWWCSDGQFPSHCELLTDNISTATQCAKTIVSQQGISAW</sequence>
<accession>A0AAR2JFJ0</accession>
<dbReference type="GO" id="GO:0031640">
    <property type="term" value="P:killing of cells of another organism"/>
    <property type="evidence" value="ECO:0007669"/>
    <property type="project" value="UniProtKB-KW"/>
</dbReference>
<keyword evidence="6" id="KW-0326">Glycosidase</keyword>
<evidence type="ECO:0000256" key="3">
    <source>
        <dbReference type="ARBA" id="ARBA00022529"/>
    </source>
</evidence>
<dbReference type="InterPro" id="IPR001916">
    <property type="entry name" value="Glyco_hydro_22"/>
</dbReference>
<organism evidence="7 8">
    <name type="scientific">Pygocentrus nattereri</name>
    <name type="common">Red-bellied piranha</name>
    <dbReference type="NCBI Taxonomy" id="42514"/>
    <lineage>
        <taxon>Eukaryota</taxon>
        <taxon>Metazoa</taxon>
        <taxon>Chordata</taxon>
        <taxon>Craniata</taxon>
        <taxon>Vertebrata</taxon>
        <taxon>Euteleostomi</taxon>
        <taxon>Actinopterygii</taxon>
        <taxon>Neopterygii</taxon>
        <taxon>Teleostei</taxon>
        <taxon>Ostariophysi</taxon>
        <taxon>Characiformes</taxon>
        <taxon>Characoidei</taxon>
        <taxon>Pygocentrus</taxon>
    </lineage>
</organism>
<evidence type="ECO:0000256" key="1">
    <source>
        <dbReference type="ARBA" id="ARBA00000632"/>
    </source>
</evidence>
<reference evidence="7 8" key="1">
    <citation type="submission" date="2020-10" db="EMBL/GenBank/DDBJ databases">
        <title>Pygocentrus nattereri (red-bellied piranha) genome, fPygNat1, primary haplotype.</title>
        <authorList>
            <person name="Myers G."/>
            <person name="Meyer A."/>
            <person name="Karagic N."/>
            <person name="Pippel M."/>
            <person name="Winkler S."/>
            <person name="Tracey A."/>
            <person name="Wood J."/>
            <person name="Formenti G."/>
            <person name="Howe K."/>
            <person name="Fedrigo O."/>
            <person name="Jarvis E.D."/>
        </authorList>
    </citation>
    <scope>NUCLEOTIDE SEQUENCE [LARGE SCALE GENOMIC DNA]</scope>
</reference>
<evidence type="ECO:0000256" key="4">
    <source>
        <dbReference type="ARBA" id="ARBA00022638"/>
    </source>
</evidence>
<dbReference type="PANTHER" id="PTHR11407:SF28">
    <property type="entry name" value="LYSOZYME C"/>
    <property type="match status" value="1"/>
</dbReference>
<dbReference type="AlphaFoldDB" id="A0AAR2JFJ0"/>
<evidence type="ECO:0000256" key="6">
    <source>
        <dbReference type="ARBA" id="ARBA00023295"/>
    </source>
</evidence>